<proteinExistence type="predicted"/>
<keyword evidence="4" id="KW-0472">Membrane</keyword>
<name>A0A974DX68_XENLA</name>
<evidence type="ECO:0000313" key="6">
    <source>
        <dbReference type="EMBL" id="OCT99175.1"/>
    </source>
</evidence>
<dbReference type="FunFam" id="3.40.50.2300:FF:000260">
    <property type="entry name" value="Uncharacterized protein"/>
    <property type="match status" value="1"/>
</dbReference>
<dbReference type="InterPro" id="IPR028082">
    <property type="entry name" value="Peripla_BP_I"/>
</dbReference>
<dbReference type="Proteomes" id="UP000694892">
    <property type="component" value="Chromosome 1L"/>
</dbReference>
<dbReference type="EMBL" id="CM004466">
    <property type="protein sequence ID" value="OCT99175.1"/>
    <property type="molecule type" value="Genomic_DNA"/>
</dbReference>
<dbReference type="Gene3D" id="3.40.50.2300">
    <property type="match status" value="2"/>
</dbReference>
<comment type="subcellular location">
    <subcellularLocation>
        <location evidence="1">Membrane</location>
    </subcellularLocation>
</comment>
<evidence type="ECO:0000259" key="5">
    <source>
        <dbReference type="Pfam" id="PF01094"/>
    </source>
</evidence>
<gene>
    <name evidence="6" type="ORF">XELAEV_180049644mg</name>
</gene>
<organism evidence="6 7">
    <name type="scientific">Xenopus laevis</name>
    <name type="common">African clawed frog</name>
    <dbReference type="NCBI Taxonomy" id="8355"/>
    <lineage>
        <taxon>Eukaryota</taxon>
        <taxon>Metazoa</taxon>
        <taxon>Chordata</taxon>
        <taxon>Craniata</taxon>
        <taxon>Vertebrata</taxon>
        <taxon>Euteleostomi</taxon>
        <taxon>Amphibia</taxon>
        <taxon>Batrachia</taxon>
        <taxon>Anura</taxon>
        <taxon>Pipoidea</taxon>
        <taxon>Pipidae</taxon>
        <taxon>Xenopodinae</taxon>
        <taxon>Xenopus</taxon>
        <taxon>Xenopus</taxon>
    </lineage>
</organism>
<feature type="non-terminal residue" evidence="6">
    <location>
        <position position="1"/>
    </location>
</feature>
<dbReference type="SUPFAM" id="SSF53822">
    <property type="entry name" value="Periplasmic binding protein-like I"/>
    <property type="match status" value="1"/>
</dbReference>
<evidence type="ECO:0000256" key="3">
    <source>
        <dbReference type="ARBA" id="ARBA00022989"/>
    </source>
</evidence>
<dbReference type="Pfam" id="PF01094">
    <property type="entry name" value="ANF_receptor"/>
    <property type="match status" value="1"/>
</dbReference>
<dbReference type="AlphaFoldDB" id="A0A974DX68"/>
<dbReference type="GO" id="GO:0005886">
    <property type="term" value="C:plasma membrane"/>
    <property type="evidence" value="ECO:0007669"/>
    <property type="project" value="TreeGrafter"/>
</dbReference>
<sequence length="254" mass="29020">TNQSGCICISKLLKHFGWTWVGILRVEDSNTENEVKVLTDSLSRDGICVEFTITISPYLDKLSCDKEINRINEIVQKSTTNIIIICGRMSKTILFLNVHVLMNKTLILSTSASVIGHNVNIIAATFHGSLMLEQYTVYPRDTHEITEFINNIHPSKDPKDKLLEEILFMACKCPSKDPDKKKFHEYLYKKHYAECEDKNITKCLSFLNSLVLSTLSPHVHLAVDIMSQAVDEMLTPLSDQSPEKDRKAHRYQYQ</sequence>
<accession>A0A974DX68</accession>
<dbReference type="InterPro" id="IPR001828">
    <property type="entry name" value="ANF_lig-bd_rcpt"/>
</dbReference>
<dbReference type="PANTHER" id="PTHR24061">
    <property type="entry name" value="CALCIUM-SENSING RECEPTOR-RELATED"/>
    <property type="match status" value="1"/>
</dbReference>
<evidence type="ECO:0000256" key="2">
    <source>
        <dbReference type="ARBA" id="ARBA00022692"/>
    </source>
</evidence>
<keyword evidence="2" id="KW-0812">Transmembrane</keyword>
<dbReference type="PANTHER" id="PTHR24061:SF588">
    <property type="entry name" value="VOMERONASAL TYPE-2 RECEPTOR 26"/>
    <property type="match status" value="1"/>
</dbReference>
<feature type="domain" description="Receptor ligand binding region" evidence="5">
    <location>
        <begin position="9"/>
        <end position="235"/>
    </location>
</feature>
<feature type="non-terminal residue" evidence="6">
    <location>
        <position position="254"/>
    </location>
</feature>
<reference evidence="7" key="1">
    <citation type="journal article" date="2016" name="Nature">
        <title>Genome evolution in the allotetraploid frog Xenopus laevis.</title>
        <authorList>
            <person name="Session A.M."/>
            <person name="Uno Y."/>
            <person name="Kwon T."/>
            <person name="Chapman J.A."/>
            <person name="Toyoda A."/>
            <person name="Takahashi S."/>
            <person name="Fukui A."/>
            <person name="Hikosaka A."/>
            <person name="Suzuki A."/>
            <person name="Kondo M."/>
            <person name="van Heeringen S.J."/>
            <person name="Quigley I."/>
            <person name="Heinz S."/>
            <person name="Ogino H."/>
            <person name="Ochi H."/>
            <person name="Hellsten U."/>
            <person name="Lyons J.B."/>
            <person name="Simakov O."/>
            <person name="Putnam N."/>
            <person name="Stites J."/>
            <person name="Kuroki Y."/>
            <person name="Tanaka T."/>
            <person name="Michiue T."/>
            <person name="Watanabe M."/>
            <person name="Bogdanovic O."/>
            <person name="Lister R."/>
            <person name="Georgiou G."/>
            <person name="Paranjpe S.S."/>
            <person name="van Kruijsbergen I."/>
            <person name="Shu S."/>
            <person name="Carlson J."/>
            <person name="Kinoshita T."/>
            <person name="Ohta Y."/>
            <person name="Mawaribuchi S."/>
            <person name="Jenkins J."/>
            <person name="Grimwood J."/>
            <person name="Schmutz J."/>
            <person name="Mitros T."/>
            <person name="Mozaffari S.V."/>
            <person name="Suzuki Y."/>
            <person name="Haramoto Y."/>
            <person name="Yamamoto T.S."/>
            <person name="Takagi C."/>
            <person name="Heald R."/>
            <person name="Miller K."/>
            <person name="Haudenschild C."/>
            <person name="Kitzman J."/>
            <person name="Nakayama T."/>
            <person name="Izutsu Y."/>
            <person name="Robert J."/>
            <person name="Fortriede J."/>
            <person name="Burns K."/>
            <person name="Lotay V."/>
            <person name="Karimi K."/>
            <person name="Yasuoka Y."/>
            <person name="Dichmann D.S."/>
            <person name="Flajnik M.F."/>
            <person name="Houston D.W."/>
            <person name="Shendure J."/>
            <person name="DuPasquier L."/>
            <person name="Vize P.D."/>
            <person name="Zorn A.M."/>
            <person name="Ito M."/>
            <person name="Marcotte E.M."/>
            <person name="Wallingford J.B."/>
            <person name="Ito Y."/>
            <person name="Asashima M."/>
            <person name="Ueno N."/>
            <person name="Matsuda Y."/>
            <person name="Veenstra G.J."/>
            <person name="Fujiyama A."/>
            <person name="Harland R.M."/>
            <person name="Taira M."/>
            <person name="Rokhsar D.S."/>
        </authorList>
    </citation>
    <scope>NUCLEOTIDE SEQUENCE [LARGE SCALE GENOMIC DNA]</scope>
    <source>
        <strain evidence="7">J</strain>
    </source>
</reference>
<dbReference type="InterPro" id="IPR000068">
    <property type="entry name" value="GPCR_3_Ca_sens_rcpt-rel"/>
</dbReference>
<keyword evidence="3" id="KW-1133">Transmembrane helix</keyword>
<evidence type="ECO:0000256" key="1">
    <source>
        <dbReference type="ARBA" id="ARBA00004370"/>
    </source>
</evidence>
<dbReference type="GO" id="GO:0004930">
    <property type="term" value="F:G protein-coupled receptor activity"/>
    <property type="evidence" value="ECO:0007669"/>
    <property type="project" value="InterPro"/>
</dbReference>
<protein>
    <recommendedName>
        <fullName evidence="5">Receptor ligand binding region domain-containing protein</fullName>
    </recommendedName>
</protein>
<evidence type="ECO:0000313" key="7">
    <source>
        <dbReference type="Proteomes" id="UP000694892"/>
    </source>
</evidence>
<evidence type="ECO:0000256" key="4">
    <source>
        <dbReference type="ARBA" id="ARBA00023136"/>
    </source>
</evidence>